<protein>
    <submittedName>
        <fullName evidence="1">Uncharacterized protein</fullName>
    </submittedName>
</protein>
<reference evidence="1" key="1">
    <citation type="journal article" date="2023" name="Front. Mar. Sci.">
        <title>A new Merluccius polli reference genome to investigate the effects of global change in West African waters.</title>
        <authorList>
            <person name="Mateo J.L."/>
            <person name="Blanco-Fernandez C."/>
            <person name="Garcia-Vazquez E."/>
            <person name="Machado-Schiaffino G."/>
        </authorList>
    </citation>
    <scope>NUCLEOTIDE SEQUENCE</scope>
    <source>
        <strain evidence="1">C29</strain>
        <tissue evidence="1">Fin</tissue>
    </source>
</reference>
<dbReference type="EMBL" id="JAOPHQ010004549">
    <property type="protein sequence ID" value="KAK0139223.1"/>
    <property type="molecule type" value="Genomic_DNA"/>
</dbReference>
<evidence type="ECO:0000313" key="2">
    <source>
        <dbReference type="Proteomes" id="UP001174136"/>
    </source>
</evidence>
<comment type="caution">
    <text evidence="1">The sequence shown here is derived from an EMBL/GenBank/DDBJ whole genome shotgun (WGS) entry which is preliminary data.</text>
</comment>
<evidence type="ECO:0000313" key="1">
    <source>
        <dbReference type="EMBL" id="KAK0139223.1"/>
    </source>
</evidence>
<gene>
    <name evidence="1" type="ORF">N1851_024150</name>
</gene>
<accession>A0AA47MF99</accession>
<dbReference type="Proteomes" id="UP001174136">
    <property type="component" value="Unassembled WGS sequence"/>
</dbReference>
<dbReference type="AlphaFoldDB" id="A0AA47MF99"/>
<name>A0AA47MF99_MERPO</name>
<proteinExistence type="predicted"/>
<sequence length="120" mass="13076">MLLHISPCLTHEGLSTLMAEVTAIINTHLLETELPFLLTPAMILTQKLGEYHQPVNSNKHLATTIYPCPVSEGPKESHLGGVWPDNPATVTHLPIKFGGDGADFDVSSYLGNALTYRNKI</sequence>
<keyword evidence="2" id="KW-1185">Reference proteome</keyword>
<organism evidence="1 2">
    <name type="scientific">Merluccius polli</name>
    <name type="common">Benguela hake</name>
    <name type="synonym">Merluccius cadenati</name>
    <dbReference type="NCBI Taxonomy" id="89951"/>
    <lineage>
        <taxon>Eukaryota</taxon>
        <taxon>Metazoa</taxon>
        <taxon>Chordata</taxon>
        <taxon>Craniata</taxon>
        <taxon>Vertebrata</taxon>
        <taxon>Euteleostomi</taxon>
        <taxon>Actinopterygii</taxon>
        <taxon>Neopterygii</taxon>
        <taxon>Teleostei</taxon>
        <taxon>Neoteleostei</taxon>
        <taxon>Acanthomorphata</taxon>
        <taxon>Zeiogadaria</taxon>
        <taxon>Gadariae</taxon>
        <taxon>Gadiformes</taxon>
        <taxon>Gadoidei</taxon>
        <taxon>Merlucciidae</taxon>
        <taxon>Merluccius</taxon>
    </lineage>
</organism>